<dbReference type="CDD" id="cd03699">
    <property type="entry name" value="EF4_II"/>
    <property type="match status" value="1"/>
</dbReference>
<dbReference type="Proteomes" id="UP000053593">
    <property type="component" value="Unassembled WGS sequence"/>
</dbReference>
<evidence type="ECO:0000256" key="2">
    <source>
        <dbReference type="ARBA" id="ARBA00022741"/>
    </source>
</evidence>
<evidence type="ECO:0000313" key="8">
    <source>
        <dbReference type="EMBL" id="KIK59546.1"/>
    </source>
</evidence>
<dbReference type="GO" id="GO:0006412">
    <property type="term" value="P:translation"/>
    <property type="evidence" value="ECO:0007669"/>
    <property type="project" value="UniProtKB-KW"/>
</dbReference>
<dbReference type="Gene3D" id="3.40.50.300">
    <property type="entry name" value="P-loop containing nucleotide triphosphate hydrolases"/>
    <property type="match status" value="1"/>
</dbReference>
<dbReference type="SUPFAM" id="SSF54980">
    <property type="entry name" value="EF-G C-terminal domain-like"/>
    <property type="match status" value="1"/>
</dbReference>
<dbReference type="EMBL" id="KN834779">
    <property type="protein sequence ID" value="KIK59546.1"/>
    <property type="molecule type" value="Genomic_DNA"/>
</dbReference>
<sequence length="311" mass="34930">MKAYLYSKHFLSQIDLPAAQSDLIAAQMQSPFGINPADILPISAKTGRGVEAVLQAVIDRIPAPQSRKDAPVKAFLFDSLYDRYRGVISLVNIQDGVLRKGDRIASCHTRKKYEIVEIGLMYPEEVPTDILCPRQVGYIACNMKESLEAHIGDTLHRVVEPVPPMPGFKPSKAMVYAGIFPMDSSDFPKLEESIKRLTLTDRSVTFQRESSSALGQGTRLGFLGTLHMDVFRQRLEDEYDANIIITASTVPYKREYYVLSLLSTSSCAHETHQNNKKVIYRDGKEKFVSNPTEFPHASDPSTNRYRTRSLP</sequence>
<dbReference type="SUPFAM" id="SSF50447">
    <property type="entry name" value="Translation proteins"/>
    <property type="match status" value="1"/>
</dbReference>
<gene>
    <name evidence="8" type="ORF">GYMLUDRAFT_60102</name>
</gene>
<proteinExistence type="inferred from homology"/>
<feature type="compositionally biased region" description="Polar residues" evidence="6">
    <location>
        <begin position="299"/>
        <end position="311"/>
    </location>
</feature>
<dbReference type="PANTHER" id="PTHR43512">
    <property type="entry name" value="TRANSLATION FACTOR GUF1-RELATED"/>
    <property type="match status" value="1"/>
</dbReference>
<dbReference type="GO" id="GO:0016787">
    <property type="term" value="F:hydrolase activity"/>
    <property type="evidence" value="ECO:0007669"/>
    <property type="project" value="UniProtKB-KW"/>
</dbReference>
<dbReference type="Gene3D" id="2.40.30.10">
    <property type="entry name" value="Translation factors"/>
    <property type="match status" value="1"/>
</dbReference>
<accession>A0A0D0BVK2</accession>
<evidence type="ECO:0000256" key="3">
    <source>
        <dbReference type="ARBA" id="ARBA00022801"/>
    </source>
</evidence>
<dbReference type="InterPro" id="IPR004161">
    <property type="entry name" value="EFTu-like_2"/>
</dbReference>
<keyword evidence="3" id="KW-0378">Hydrolase</keyword>
<dbReference type="GO" id="GO:0097177">
    <property type="term" value="F:mitochondrial ribosome binding"/>
    <property type="evidence" value="ECO:0007669"/>
    <property type="project" value="TreeGrafter"/>
</dbReference>
<keyword evidence="2" id="KW-0547">Nucleotide-binding</keyword>
<comment type="similarity">
    <text evidence="1">Belongs to the TRAFAC class translation factor GTPase superfamily. Classic translation factor GTPase family. LepA subfamily.</text>
</comment>
<dbReference type="InterPro" id="IPR035647">
    <property type="entry name" value="EFG_III/V"/>
</dbReference>
<dbReference type="PANTHER" id="PTHR43512:SF7">
    <property type="entry name" value="TRANSLATION FACTOR GUF1, MITOCHONDRIAL"/>
    <property type="match status" value="1"/>
</dbReference>
<dbReference type="Gene3D" id="3.30.70.870">
    <property type="entry name" value="Elongation Factor G (Translational Gtpase), domain 3"/>
    <property type="match status" value="1"/>
</dbReference>
<name>A0A0D0BVK2_9AGAR</name>
<evidence type="ECO:0000256" key="5">
    <source>
        <dbReference type="ARBA" id="ARBA00023134"/>
    </source>
</evidence>
<feature type="region of interest" description="Disordered" evidence="6">
    <location>
        <begin position="289"/>
        <end position="311"/>
    </location>
</feature>
<dbReference type="GO" id="GO:0045727">
    <property type="term" value="P:positive regulation of translation"/>
    <property type="evidence" value="ECO:0007669"/>
    <property type="project" value="TreeGrafter"/>
</dbReference>
<evidence type="ECO:0000256" key="6">
    <source>
        <dbReference type="SAM" id="MobiDB-lite"/>
    </source>
</evidence>
<evidence type="ECO:0000259" key="7">
    <source>
        <dbReference type="Pfam" id="PF03144"/>
    </source>
</evidence>
<dbReference type="GO" id="GO:0005739">
    <property type="term" value="C:mitochondrion"/>
    <property type="evidence" value="ECO:0007669"/>
    <property type="project" value="TreeGrafter"/>
</dbReference>
<dbReference type="FunFam" id="2.40.30.10:FF:000015">
    <property type="entry name" value="Translation factor GUF1, mitochondrial"/>
    <property type="match status" value="1"/>
</dbReference>
<dbReference type="InterPro" id="IPR027417">
    <property type="entry name" value="P-loop_NTPase"/>
</dbReference>
<dbReference type="InterPro" id="IPR009000">
    <property type="entry name" value="Transl_B-barrel_sf"/>
</dbReference>
<dbReference type="CDD" id="cd16260">
    <property type="entry name" value="EF4_III"/>
    <property type="match status" value="1"/>
</dbReference>
<feature type="domain" description="Translation elongation factor EFTu-like" evidence="7">
    <location>
        <begin position="86"/>
        <end position="155"/>
    </location>
</feature>
<dbReference type="FunFam" id="3.30.70.870:FF:000004">
    <property type="entry name" value="Translation factor GUF1, mitochondrial"/>
    <property type="match status" value="1"/>
</dbReference>
<dbReference type="Pfam" id="PF03144">
    <property type="entry name" value="GTP_EFTU_D2"/>
    <property type="match status" value="1"/>
</dbReference>
<organism evidence="8 9">
    <name type="scientific">Collybiopsis luxurians FD-317 M1</name>
    <dbReference type="NCBI Taxonomy" id="944289"/>
    <lineage>
        <taxon>Eukaryota</taxon>
        <taxon>Fungi</taxon>
        <taxon>Dikarya</taxon>
        <taxon>Basidiomycota</taxon>
        <taxon>Agaricomycotina</taxon>
        <taxon>Agaricomycetes</taxon>
        <taxon>Agaricomycetidae</taxon>
        <taxon>Agaricales</taxon>
        <taxon>Marasmiineae</taxon>
        <taxon>Omphalotaceae</taxon>
        <taxon>Collybiopsis</taxon>
        <taxon>Collybiopsis luxurians</taxon>
    </lineage>
</organism>
<reference evidence="8 9" key="1">
    <citation type="submission" date="2014-04" db="EMBL/GenBank/DDBJ databases">
        <title>Evolutionary Origins and Diversification of the Mycorrhizal Mutualists.</title>
        <authorList>
            <consortium name="DOE Joint Genome Institute"/>
            <consortium name="Mycorrhizal Genomics Consortium"/>
            <person name="Kohler A."/>
            <person name="Kuo A."/>
            <person name="Nagy L.G."/>
            <person name="Floudas D."/>
            <person name="Copeland A."/>
            <person name="Barry K.W."/>
            <person name="Cichocki N."/>
            <person name="Veneault-Fourrey C."/>
            <person name="LaButti K."/>
            <person name="Lindquist E.A."/>
            <person name="Lipzen A."/>
            <person name="Lundell T."/>
            <person name="Morin E."/>
            <person name="Murat C."/>
            <person name="Riley R."/>
            <person name="Ohm R."/>
            <person name="Sun H."/>
            <person name="Tunlid A."/>
            <person name="Henrissat B."/>
            <person name="Grigoriev I.V."/>
            <person name="Hibbett D.S."/>
            <person name="Martin F."/>
        </authorList>
    </citation>
    <scope>NUCLEOTIDE SEQUENCE [LARGE SCALE GENOMIC DNA]</scope>
    <source>
        <strain evidence="8 9">FD-317 M1</strain>
    </source>
</reference>
<evidence type="ECO:0000256" key="1">
    <source>
        <dbReference type="ARBA" id="ARBA00005454"/>
    </source>
</evidence>
<dbReference type="InterPro" id="IPR006297">
    <property type="entry name" value="EF-4"/>
</dbReference>
<keyword evidence="5" id="KW-0342">GTP-binding</keyword>
<dbReference type="HOGENOM" id="CLU_894449_0_0_1"/>
<evidence type="ECO:0000313" key="9">
    <source>
        <dbReference type="Proteomes" id="UP000053593"/>
    </source>
</evidence>
<dbReference type="AlphaFoldDB" id="A0A0D0BVK2"/>
<dbReference type="OrthoDB" id="1074at2759"/>
<protein>
    <recommendedName>
        <fullName evidence="7">Translation elongation factor EFTu-like domain-containing protein</fullName>
    </recommendedName>
</protein>
<dbReference type="GO" id="GO:0005525">
    <property type="term" value="F:GTP binding"/>
    <property type="evidence" value="ECO:0007669"/>
    <property type="project" value="UniProtKB-KW"/>
</dbReference>
<evidence type="ECO:0000256" key="4">
    <source>
        <dbReference type="ARBA" id="ARBA00022917"/>
    </source>
</evidence>
<keyword evidence="9" id="KW-1185">Reference proteome</keyword>
<keyword evidence="4" id="KW-0648">Protein biosynthesis</keyword>